<reference evidence="2 3" key="1">
    <citation type="journal article" date="2015" name="Biotechnol. Biofuels">
        <title>Enhanced degradation of softwood versus hardwood by the white-rot fungus Pycnoporus coccineus.</title>
        <authorList>
            <person name="Couturier M."/>
            <person name="Navarro D."/>
            <person name="Chevret D."/>
            <person name="Henrissat B."/>
            <person name="Piumi F."/>
            <person name="Ruiz-Duenas F.J."/>
            <person name="Martinez A.T."/>
            <person name="Grigoriev I.V."/>
            <person name="Riley R."/>
            <person name="Lipzen A."/>
            <person name="Berrin J.G."/>
            <person name="Master E.R."/>
            <person name="Rosso M.N."/>
        </authorList>
    </citation>
    <scope>NUCLEOTIDE SEQUENCE [LARGE SCALE GENOMIC DNA]</scope>
    <source>
        <strain evidence="2 3">BRFM310</strain>
    </source>
</reference>
<evidence type="ECO:0000313" key="2">
    <source>
        <dbReference type="EMBL" id="OSD00175.1"/>
    </source>
</evidence>
<name>A0A1Y2IGA6_TRAC3</name>
<evidence type="ECO:0000313" key="3">
    <source>
        <dbReference type="Proteomes" id="UP000193067"/>
    </source>
</evidence>
<protein>
    <submittedName>
        <fullName evidence="2">Uncharacterized protein</fullName>
    </submittedName>
</protein>
<evidence type="ECO:0000256" key="1">
    <source>
        <dbReference type="SAM" id="SignalP"/>
    </source>
</evidence>
<gene>
    <name evidence="2" type="ORF">PYCCODRAFT_1437714</name>
</gene>
<feature type="chain" id="PRO_5012598624" evidence="1">
    <location>
        <begin position="20"/>
        <end position="153"/>
    </location>
</feature>
<accession>A0A1Y2IGA6</accession>
<sequence length="153" mass="15808">MQFTSVFYAIAALAAVVVAVPTADRDTSTGITSSIVSEAEMAHWLATTDAELTFIGDRPAFNPLDKRSAQSSTVTYCTKRVGPVCGGSCTVYSGSATCLETPDTMCLSATKDIGYCDAAGCQGNCDALSLCGSPLGGGWCFAPMTQSIVVSDF</sequence>
<feature type="signal peptide" evidence="1">
    <location>
        <begin position="1"/>
        <end position="19"/>
    </location>
</feature>
<keyword evidence="1" id="KW-0732">Signal</keyword>
<proteinExistence type="predicted"/>
<dbReference type="EMBL" id="KZ084121">
    <property type="protein sequence ID" value="OSD00175.1"/>
    <property type="molecule type" value="Genomic_DNA"/>
</dbReference>
<dbReference type="AlphaFoldDB" id="A0A1Y2IGA6"/>
<dbReference type="OrthoDB" id="2985022at2759"/>
<dbReference type="Proteomes" id="UP000193067">
    <property type="component" value="Unassembled WGS sequence"/>
</dbReference>
<organism evidence="2 3">
    <name type="scientific">Trametes coccinea (strain BRFM310)</name>
    <name type="common">Pycnoporus coccineus</name>
    <dbReference type="NCBI Taxonomy" id="1353009"/>
    <lineage>
        <taxon>Eukaryota</taxon>
        <taxon>Fungi</taxon>
        <taxon>Dikarya</taxon>
        <taxon>Basidiomycota</taxon>
        <taxon>Agaricomycotina</taxon>
        <taxon>Agaricomycetes</taxon>
        <taxon>Polyporales</taxon>
        <taxon>Polyporaceae</taxon>
        <taxon>Trametes</taxon>
    </lineage>
</organism>
<keyword evidence="3" id="KW-1185">Reference proteome</keyword>